<dbReference type="PANTHER" id="PTHR43280:SF10">
    <property type="entry name" value="REGULATORY PROTEIN POCR"/>
    <property type="match status" value="1"/>
</dbReference>
<keyword evidence="3" id="KW-0804">Transcription</keyword>
<name>A0ABT4Q2D6_9BACL</name>
<reference evidence="6 7" key="1">
    <citation type="submission" date="2022-12" db="EMBL/GenBank/DDBJ databases">
        <title>Draft genome sequence of Paenibacillus sp. dW9.</title>
        <authorList>
            <person name="Choi E.-W."/>
            <person name="Kim D.-U."/>
        </authorList>
    </citation>
    <scope>NUCLEOTIDE SEQUENCE [LARGE SCALE GENOMIC DNA]</scope>
    <source>
        <strain evidence="7">dW9</strain>
    </source>
</reference>
<dbReference type="PROSITE" id="PS01124">
    <property type="entry name" value="HTH_ARAC_FAMILY_2"/>
    <property type="match status" value="1"/>
</dbReference>
<feature type="domain" description="HTH araC/xylS-type" evidence="5">
    <location>
        <begin position="660"/>
        <end position="758"/>
    </location>
</feature>
<organism evidence="6 7">
    <name type="scientific">Paenibacillus gyeongsangnamensis</name>
    <dbReference type="NCBI Taxonomy" id="3388067"/>
    <lineage>
        <taxon>Bacteria</taxon>
        <taxon>Bacillati</taxon>
        <taxon>Bacillota</taxon>
        <taxon>Bacilli</taxon>
        <taxon>Bacillales</taxon>
        <taxon>Paenibacillaceae</taxon>
        <taxon>Paenibacillus</taxon>
    </lineage>
</organism>
<evidence type="ECO:0000259" key="5">
    <source>
        <dbReference type="PROSITE" id="PS01124"/>
    </source>
</evidence>
<keyword evidence="7" id="KW-1185">Reference proteome</keyword>
<evidence type="ECO:0000256" key="2">
    <source>
        <dbReference type="ARBA" id="ARBA00023125"/>
    </source>
</evidence>
<dbReference type="RefSeq" id="WP_269879241.1">
    <property type="nucleotide sequence ID" value="NZ_JAQAGZ010000001.1"/>
</dbReference>
<evidence type="ECO:0000256" key="1">
    <source>
        <dbReference type="ARBA" id="ARBA00023015"/>
    </source>
</evidence>
<dbReference type="EMBL" id="JAQAGZ010000001">
    <property type="protein sequence ID" value="MCZ8510865.1"/>
    <property type="molecule type" value="Genomic_DNA"/>
</dbReference>
<comment type="caution">
    <text evidence="6">The sequence shown here is derived from an EMBL/GenBank/DDBJ whole genome shotgun (WGS) entry which is preliminary data.</text>
</comment>
<accession>A0ABT4Q2D6</accession>
<dbReference type="Proteomes" id="UP001527882">
    <property type="component" value="Unassembled WGS sequence"/>
</dbReference>
<dbReference type="SMART" id="SM00342">
    <property type="entry name" value="HTH_ARAC"/>
    <property type="match status" value="1"/>
</dbReference>
<dbReference type="Gene3D" id="1.10.10.60">
    <property type="entry name" value="Homeodomain-like"/>
    <property type="match status" value="2"/>
</dbReference>
<proteinExistence type="predicted"/>
<evidence type="ECO:0000313" key="7">
    <source>
        <dbReference type="Proteomes" id="UP001527882"/>
    </source>
</evidence>
<dbReference type="InterPro" id="IPR018060">
    <property type="entry name" value="HTH_AraC"/>
</dbReference>
<dbReference type="Gene3D" id="3.30.450.20">
    <property type="entry name" value="PAS domain"/>
    <property type="match status" value="1"/>
</dbReference>
<dbReference type="PANTHER" id="PTHR43280">
    <property type="entry name" value="ARAC-FAMILY TRANSCRIPTIONAL REGULATOR"/>
    <property type="match status" value="1"/>
</dbReference>
<protein>
    <submittedName>
        <fullName evidence="6">AraC family transcriptional regulator</fullName>
    </submittedName>
</protein>
<dbReference type="InterPro" id="IPR009057">
    <property type="entry name" value="Homeodomain-like_sf"/>
</dbReference>
<keyword evidence="2" id="KW-0238">DNA-binding</keyword>
<evidence type="ECO:0000313" key="6">
    <source>
        <dbReference type="EMBL" id="MCZ8510865.1"/>
    </source>
</evidence>
<keyword evidence="4" id="KW-0812">Transmembrane</keyword>
<sequence length="766" mass="88595">MLTGFSFLKRISFKKRLLIYSLLFSVIPVIVLGTLSAYITSNSIQNEVNRNHQITLKQIEYQVDSFLKSLDYASIQIAGDLIIEKSIKLGISMDDLETLETTLNMLETIKKYRSYPDIIYNVSLVYNKYDMVYSNLFGLSDIKDFPFYQELDSINPSHIGSVVIPPNTYPNQTDLLLLRNIPAYSSSANGILVLQVDAKKLYDFFRSVNLGDKSKVIVVDNEGRIVMSSDAHEVGVRLLPNSDLFRFWEKPESFLESYTLNNSQYNLSSQKSSFNNWTYITMTPTKELIRKSENIRCITWVMVFSLIGLWSLLSIIGSRRLYFPIHRMTLRLPKSLKTKDGLQALDSYMNEVVETNEQLKAQIDKQLPYLKENVLLHLLRGEITEDEFINDKMHCDLRLKGNWFYICVFEVDRLVAFKQSYLGRDRSLIVYALSKMIEEICEDSFPCATVSPQLGQVALIIGTEQNDEKIALHISQLCDLIRKKINEYFHFTITVAVSSTQKYYGSINEGYQEALDLLDFRLLIGNDITITPQNVENPDSMKQSCRIVVKWQKLIVRSIAEGKIDQAEDQFIKMTEAVPQSVFNSKPVMGLFTHLIGEIDSLFEEMGYELSEFYHYNIYAKLYSTSSIQEVKEWFCESFFPSIKQHLENKNQSTKRAVIQQVLTYIGDNYETDLSLQQVSDQFGLSTYQLSRMFKEETDSNFVDYLIKYRISKAKEWLVHSDMPIKEITERLCYTTTQNFSRIFKQTTGITPGKYRSEVRHGDKAH</sequence>
<keyword evidence="4" id="KW-0472">Membrane</keyword>
<feature type="transmembrane region" description="Helical" evidence="4">
    <location>
        <begin position="17"/>
        <end position="39"/>
    </location>
</feature>
<dbReference type="Pfam" id="PF12833">
    <property type="entry name" value="HTH_18"/>
    <property type="match status" value="1"/>
</dbReference>
<keyword evidence="1" id="KW-0805">Transcription regulation</keyword>
<evidence type="ECO:0000256" key="4">
    <source>
        <dbReference type="SAM" id="Phobius"/>
    </source>
</evidence>
<gene>
    <name evidence="6" type="ORF">O9H85_00100</name>
</gene>
<dbReference type="SUPFAM" id="SSF46689">
    <property type="entry name" value="Homeodomain-like"/>
    <property type="match status" value="2"/>
</dbReference>
<evidence type="ECO:0000256" key="3">
    <source>
        <dbReference type="ARBA" id="ARBA00023163"/>
    </source>
</evidence>
<keyword evidence="4" id="KW-1133">Transmembrane helix</keyword>